<protein>
    <submittedName>
        <fullName evidence="3">Uncharacterized protein</fullName>
    </submittedName>
</protein>
<accession>A0A7G7BNQ0</accession>
<dbReference type="Proteomes" id="UP000515307">
    <property type="component" value="Chromosome"/>
</dbReference>
<evidence type="ECO:0000256" key="2">
    <source>
        <dbReference type="SAM" id="Phobius"/>
    </source>
</evidence>
<name>A0A7G7BNQ0_9ACTN</name>
<feature type="transmembrane region" description="Helical" evidence="2">
    <location>
        <begin position="186"/>
        <end position="205"/>
    </location>
</feature>
<evidence type="ECO:0000313" key="3">
    <source>
        <dbReference type="EMBL" id="QNE76965.1"/>
    </source>
</evidence>
<feature type="compositionally biased region" description="Low complexity" evidence="1">
    <location>
        <begin position="24"/>
        <end position="41"/>
    </location>
</feature>
<feature type="compositionally biased region" description="Pro residues" evidence="1">
    <location>
        <begin position="42"/>
        <end position="54"/>
    </location>
</feature>
<feature type="transmembrane region" description="Helical" evidence="2">
    <location>
        <begin position="130"/>
        <end position="153"/>
    </location>
</feature>
<evidence type="ECO:0000256" key="1">
    <source>
        <dbReference type="SAM" id="MobiDB-lite"/>
    </source>
</evidence>
<dbReference type="EMBL" id="CP045702">
    <property type="protein sequence ID" value="QNE76965.1"/>
    <property type="molecule type" value="Genomic_DNA"/>
</dbReference>
<reference evidence="4" key="1">
    <citation type="submission" date="2019-10" db="EMBL/GenBank/DDBJ databases">
        <title>Antimicrobial potential of Antarctic Bacteria.</title>
        <authorList>
            <person name="Benaud N."/>
            <person name="Edwards R.J."/>
            <person name="Ferrari B.C."/>
        </authorList>
    </citation>
    <scope>NUCLEOTIDE SEQUENCE [LARGE SCALE GENOMIC DNA]</scope>
    <source>
        <strain evidence="4">NBSH44</strain>
    </source>
</reference>
<dbReference type="AlphaFoldDB" id="A0A7G7BNQ0"/>
<keyword evidence="2" id="KW-0472">Membrane</keyword>
<organism evidence="3 4">
    <name type="scientific">Streptomyces finlayi</name>
    <dbReference type="NCBI Taxonomy" id="67296"/>
    <lineage>
        <taxon>Bacteria</taxon>
        <taxon>Bacillati</taxon>
        <taxon>Actinomycetota</taxon>
        <taxon>Actinomycetes</taxon>
        <taxon>Kitasatosporales</taxon>
        <taxon>Streptomycetaceae</taxon>
        <taxon>Streptomyces</taxon>
    </lineage>
</organism>
<feature type="transmembrane region" description="Helical" evidence="2">
    <location>
        <begin position="69"/>
        <end position="90"/>
    </location>
</feature>
<feature type="region of interest" description="Disordered" evidence="1">
    <location>
        <begin position="1"/>
        <end position="59"/>
    </location>
</feature>
<dbReference type="KEGG" id="sfiy:F0344_22190"/>
<keyword evidence="2" id="KW-0812">Transmembrane</keyword>
<gene>
    <name evidence="3" type="ORF">F0344_22190</name>
</gene>
<feature type="compositionally biased region" description="Pro residues" evidence="1">
    <location>
        <begin position="1"/>
        <end position="23"/>
    </location>
</feature>
<dbReference type="RefSeq" id="WP_185300460.1">
    <property type="nucleotide sequence ID" value="NZ_CP045702.1"/>
</dbReference>
<sequence length="210" mass="22667">MSQPPPYNPYSQPPAMPPSPPGFGAPQQPYAGQPPMQSWQQPPMPPGQPYPQQPMPFGQREQRGHPVGAFFLGYFASVVVSLAYSVLVLATYEDQTRNTPQILYIAHALLNGAIVGTLIGLMARRRSGAWISGAVIAPLGVFFGHTNAVPMIIADISGMAAVGDMMEDDPFIPAKVWWGSHGDTEWISLLGLVLAAAMAWLLAFATGRRR</sequence>
<keyword evidence="2" id="KW-1133">Transmembrane helix</keyword>
<evidence type="ECO:0000313" key="4">
    <source>
        <dbReference type="Proteomes" id="UP000515307"/>
    </source>
</evidence>
<feature type="transmembrane region" description="Helical" evidence="2">
    <location>
        <begin position="102"/>
        <end position="123"/>
    </location>
</feature>
<proteinExistence type="predicted"/>
<keyword evidence="4" id="KW-1185">Reference proteome</keyword>